<evidence type="ECO:0000313" key="2">
    <source>
        <dbReference type="EMBL" id="GAK44444.1"/>
    </source>
</evidence>
<evidence type="ECO:0000313" key="3">
    <source>
        <dbReference type="Proteomes" id="UP000028702"/>
    </source>
</evidence>
<dbReference type="Proteomes" id="UP000028702">
    <property type="component" value="Unassembled WGS sequence"/>
</dbReference>
<feature type="transmembrane region" description="Helical" evidence="1">
    <location>
        <begin position="248"/>
        <end position="272"/>
    </location>
</feature>
<feature type="transmembrane region" description="Helical" evidence="1">
    <location>
        <begin position="284"/>
        <end position="306"/>
    </location>
</feature>
<feature type="transmembrane region" description="Helical" evidence="1">
    <location>
        <begin position="41"/>
        <end position="62"/>
    </location>
</feature>
<dbReference type="InterPro" id="IPR004513">
    <property type="entry name" value="FtsX"/>
</dbReference>
<keyword evidence="3" id="KW-1185">Reference proteome</keyword>
<dbReference type="STRING" id="1333998.M2A_0943"/>
<dbReference type="PANTHER" id="PTHR47755">
    <property type="entry name" value="CELL DIVISION PROTEIN FTSX"/>
    <property type="match status" value="1"/>
</dbReference>
<dbReference type="GO" id="GO:0016020">
    <property type="term" value="C:membrane"/>
    <property type="evidence" value="ECO:0007669"/>
    <property type="project" value="InterPro"/>
</dbReference>
<name>A0A081B8S6_9HYPH</name>
<proteinExistence type="predicted"/>
<keyword evidence="1" id="KW-1133">Transmembrane helix</keyword>
<gene>
    <name evidence="2" type="ORF">M2A_0943</name>
</gene>
<dbReference type="RefSeq" id="WP_052379211.1">
    <property type="nucleotide sequence ID" value="NZ_BBIO01000003.1"/>
</dbReference>
<evidence type="ECO:0000256" key="1">
    <source>
        <dbReference type="SAM" id="Phobius"/>
    </source>
</evidence>
<dbReference type="eggNOG" id="COG2177">
    <property type="taxonomic scope" value="Bacteria"/>
</dbReference>
<dbReference type="PANTHER" id="PTHR47755:SF1">
    <property type="entry name" value="CELL DIVISION PROTEIN FTSX"/>
    <property type="match status" value="1"/>
</dbReference>
<reference evidence="2 3" key="1">
    <citation type="submission" date="2014-07" db="EMBL/GenBank/DDBJ databases">
        <title>Tepidicaulis marinum gen. nov., sp. nov., a novel marine bacterium denitrifying nitrate to nitrous oxide strictly under microaerobic conditions.</title>
        <authorList>
            <person name="Takeuchi M."/>
            <person name="Yamagishi T."/>
            <person name="Kamagata Y."/>
            <person name="Oshima K."/>
            <person name="Hattori M."/>
            <person name="Katayama T."/>
            <person name="Hanada S."/>
            <person name="Tamaki H."/>
            <person name="Marumo K."/>
            <person name="Maeda H."/>
            <person name="Nedachi M."/>
            <person name="Iwasaki W."/>
            <person name="Suwa Y."/>
            <person name="Sakata S."/>
        </authorList>
    </citation>
    <scope>NUCLEOTIDE SEQUENCE [LARGE SCALE GENOMIC DNA]</scope>
    <source>
        <strain evidence="2 3">MA2</strain>
    </source>
</reference>
<comment type="caution">
    <text evidence="2">The sequence shown here is derived from an EMBL/GenBank/DDBJ whole genome shotgun (WGS) entry which is preliminary data.</text>
</comment>
<dbReference type="AlphaFoldDB" id="A0A081B8S6"/>
<feature type="transmembrane region" description="Helical" evidence="1">
    <location>
        <begin position="184"/>
        <end position="206"/>
    </location>
</feature>
<protein>
    <submittedName>
        <fullName evidence="2">Conserved protein</fullName>
    </submittedName>
</protein>
<dbReference type="EMBL" id="BBIO01000003">
    <property type="protein sequence ID" value="GAK44444.1"/>
    <property type="molecule type" value="Genomic_DNA"/>
</dbReference>
<sequence>MAESAGTPGEEKVPSWSEQLHRMAAPQKGVMPAAGTTGPTLVLVIAAMSFLACLALGASLIVSKAASGWESDLTGTLTVQVKPSDDVSAEDQIAAARSILLATPGIVKAEALGAEETAALIEPWLGAGTISESLPLPRLIDVELEKGVPVDMEALAARLAGAAPGLVLDTHRQWLEDLLGATSAARFLAFAVLVIISATTIALVIFASRAGLSANQEVVEVLHLCGARDGFIAAEIQRHFFDLGWRGGLIGFALALFTFLLMEILAADGALFLVPLPSLSALHYLWLMVVPAALALVVAATARFTVLRVLGRMM</sequence>
<keyword evidence="1" id="KW-0812">Transmembrane</keyword>
<dbReference type="GO" id="GO:0051301">
    <property type="term" value="P:cell division"/>
    <property type="evidence" value="ECO:0007669"/>
    <property type="project" value="InterPro"/>
</dbReference>
<accession>A0A081B8S6</accession>
<dbReference type="GO" id="GO:0032153">
    <property type="term" value="C:cell division site"/>
    <property type="evidence" value="ECO:0007669"/>
    <property type="project" value="TreeGrafter"/>
</dbReference>
<organism evidence="2 3">
    <name type="scientific">Tepidicaulis marinus</name>
    <dbReference type="NCBI Taxonomy" id="1333998"/>
    <lineage>
        <taxon>Bacteria</taxon>
        <taxon>Pseudomonadati</taxon>
        <taxon>Pseudomonadota</taxon>
        <taxon>Alphaproteobacteria</taxon>
        <taxon>Hyphomicrobiales</taxon>
        <taxon>Parvibaculaceae</taxon>
        <taxon>Tepidicaulis</taxon>
    </lineage>
</organism>
<keyword evidence="1" id="KW-0472">Membrane</keyword>